<evidence type="ECO:0008006" key="2">
    <source>
        <dbReference type="Google" id="ProtNLM"/>
    </source>
</evidence>
<dbReference type="EMBL" id="NSIT01000065">
    <property type="protein sequence ID" value="PJE79489.1"/>
    <property type="molecule type" value="Genomic_DNA"/>
</dbReference>
<dbReference type="AlphaFoldDB" id="A0A2H9T8H4"/>
<name>A0A2H9T8H4_9ZZZZ</name>
<dbReference type="InterPro" id="IPR001539">
    <property type="entry name" value="Peptidase_U32"/>
</dbReference>
<reference evidence="1" key="1">
    <citation type="journal article" date="2017" name="Appl. Environ. Microbiol.">
        <title>Molecular characterization of an Endozoicomonas-like organism causing infection in king scallop Pecten maximus L.</title>
        <authorList>
            <person name="Cano I."/>
            <person name="van Aerle R."/>
            <person name="Ross S."/>
            <person name="Verner-Jeffreys D.W."/>
            <person name="Paley R.K."/>
            <person name="Rimmer G."/>
            <person name="Ryder D."/>
            <person name="Hooper P."/>
            <person name="Stone D."/>
            <person name="Feist S.W."/>
        </authorList>
    </citation>
    <scope>NUCLEOTIDE SEQUENCE</scope>
</reference>
<dbReference type="NCBIfam" id="NF011991">
    <property type="entry name" value="PRK15447.1"/>
    <property type="match status" value="1"/>
</dbReference>
<comment type="caution">
    <text evidence="1">The sequence shown here is derived from an EMBL/GenBank/DDBJ whole genome shotgun (WGS) entry which is preliminary data.</text>
</comment>
<sequence>MKITLGPLLFFWPRQTVLDFYNAVADCPAFSRVYLGEVVCSKRREIKEKDWLDIAQKLQDSGKQVSLSSLTLLESTSELKQIRHLCQDSLFEIEANDMAAVYQLSSQQQSFSTGPSVNIYNGHTLAYLQSIGLKRWVLPVELSAQHLEKILTEADDQGASEIETEVFSYGYVPLAYSARCFTARNMGVNKDQCQFSCIHNPSGIPLKTQEAESLLTINGIQTMSGVPIDLRNQWKIMDQKGVQAMRLSAHSFDIIRMAEQLADNICSGITNLLSLEDSCCNGYWFDRSGIEKITEVI</sequence>
<proteinExistence type="predicted"/>
<dbReference type="InterPro" id="IPR051454">
    <property type="entry name" value="RNA/ubiquinone_mod_enzymes"/>
</dbReference>
<gene>
    <name evidence="1" type="ORF">CI610_01525</name>
</gene>
<protein>
    <recommendedName>
        <fullName evidence="2">Ubiquinone biosynthesis protein UbiV</fullName>
    </recommendedName>
</protein>
<dbReference type="PANTHER" id="PTHR30217">
    <property type="entry name" value="PEPTIDASE U32 FAMILY"/>
    <property type="match status" value="1"/>
</dbReference>
<dbReference type="Pfam" id="PF01136">
    <property type="entry name" value="Peptidase_U32"/>
    <property type="match status" value="1"/>
</dbReference>
<dbReference type="PANTHER" id="PTHR30217:SF11">
    <property type="entry name" value="UBIQUINONE BIOSYNTHESIS PROTEIN UBIV"/>
    <property type="match status" value="1"/>
</dbReference>
<accession>A0A2H9T8H4</accession>
<organism evidence="1">
    <name type="scientific">invertebrate metagenome</name>
    <dbReference type="NCBI Taxonomy" id="1711999"/>
    <lineage>
        <taxon>unclassified sequences</taxon>
        <taxon>metagenomes</taxon>
        <taxon>organismal metagenomes</taxon>
    </lineage>
</organism>
<evidence type="ECO:0000313" key="1">
    <source>
        <dbReference type="EMBL" id="PJE79489.1"/>
    </source>
</evidence>